<dbReference type="EMBL" id="CM035435">
    <property type="protein sequence ID" value="KAH7290020.1"/>
    <property type="molecule type" value="Genomic_DNA"/>
</dbReference>
<feature type="domain" description="Protein kinase" evidence="12">
    <location>
        <begin position="410"/>
        <end position="689"/>
    </location>
</feature>
<dbReference type="FunFam" id="3.80.10.10:FF:000062">
    <property type="entry name" value="protein STRUBBELIG-RECEPTOR FAMILY 3"/>
    <property type="match status" value="1"/>
</dbReference>
<organism evidence="13 14">
    <name type="scientific">Ceratopteris richardii</name>
    <name type="common">Triangle waterfern</name>
    <dbReference type="NCBI Taxonomy" id="49495"/>
    <lineage>
        <taxon>Eukaryota</taxon>
        <taxon>Viridiplantae</taxon>
        <taxon>Streptophyta</taxon>
        <taxon>Embryophyta</taxon>
        <taxon>Tracheophyta</taxon>
        <taxon>Polypodiopsida</taxon>
        <taxon>Polypodiidae</taxon>
        <taxon>Polypodiales</taxon>
        <taxon>Pteridineae</taxon>
        <taxon>Pteridaceae</taxon>
        <taxon>Parkerioideae</taxon>
        <taxon>Ceratopteris</taxon>
    </lineage>
</organism>
<keyword evidence="7 10" id="KW-0472">Membrane</keyword>
<dbReference type="InterPro" id="IPR001245">
    <property type="entry name" value="Ser-Thr/Tyr_kinase_cat_dom"/>
</dbReference>
<evidence type="ECO:0000256" key="1">
    <source>
        <dbReference type="ARBA" id="ARBA00004370"/>
    </source>
</evidence>
<dbReference type="InterPro" id="IPR011009">
    <property type="entry name" value="Kinase-like_dom_sf"/>
</dbReference>
<dbReference type="AlphaFoldDB" id="A0A8T2R241"/>
<keyword evidence="8" id="KW-0675">Receptor</keyword>
<dbReference type="PROSITE" id="PS00107">
    <property type="entry name" value="PROTEIN_KINASE_ATP"/>
    <property type="match status" value="1"/>
</dbReference>
<dbReference type="PROSITE" id="PS51450">
    <property type="entry name" value="LRR"/>
    <property type="match status" value="2"/>
</dbReference>
<evidence type="ECO:0000256" key="3">
    <source>
        <dbReference type="ARBA" id="ARBA00022692"/>
    </source>
</evidence>
<dbReference type="SUPFAM" id="SSF56112">
    <property type="entry name" value="Protein kinase-like (PK-like)"/>
    <property type="match status" value="1"/>
</dbReference>
<evidence type="ECO:0000256" key="8">
    <source>
        <dbReference type="ARBA" id="ARBA00023170"/>
    </source>
</evidence>
<feature type="binding site" evidence="9">
    <location>
        <position position="438"/>
    </location>
    <ligand>
        <name>ATP</name>
        <dbReference type="ChEBI" id="CHEBI:30616"/>
    </ligand>
</feature>
<evidence type="ECO:0000256" key="9">
    <source>
        <dbReference type="PROSITE-ProRule" id="PRU10141"/>
    </source>
</evidence>
<keyword evidence="2" id="KW-0433">Leucine-rich repeat</keyword>
<evidence type="ECO:0000256" key="10">
    <source>
        <dbReference type="SAM" id="Phobius"/>
    </source>
</evidence>
<dbReference type="Gene3D" id="3.30.200.20">
    <property type="entry name" value="Phosphorylase Kinase, domain 1"/>
    <property type="match status" value="1"/>
</dbReference>
<keyword evidence="9" id="KW-0547">Nucleotide-binding</keyword>
<dbReference type="PROSITE" id="PS50011">
    <property type="entry name" value="PROTEIN_KINASE_DOM"/>
    <property type="match status" value="1"/>
</dbReference>
<dbReference type="InterPro" id="IPR000719">
    <property type="entry name" value="Prot_kinase_dom"/>
</dbReference>
<keyword evidence="9" id="KW-0067">ATP-binding</keyword>
<evidence type="ECO:0000256" key="5">
    <source>
        <dbReference type="ARBA" id="ARBA00022737"/>
    </source>
</evidence>
<gene>
    <name evidence="13" type="ORF">KP509_30G028700</name>
</gene>
<name>A0A8T2R241_CERRI</name>
<proteinExistence type="predicted"/>
<dbReference type="PANTHER" id="PTHR48007:SF22">
    <property type="entry name" value="PROTEIN STRUBBELIG-RECEPTOR FAMILY 3-LIKE ISOFORM X1"/>
    <property type="match status" value="1"/>
</dbReference>
<keyword evidence="6 10" id="KW-1133">Transmembrane helix</keyword>
<evidence type="ECO:0000313" key="14">
    <source>
        <dbReference type="Proteomes" id="UP000825935"/>
    </source>
</evidence>
<dbReference type="Pfam" id="PF13855">
    <property type="entry name" value="LRR_8"/>
    <property type="match status" value="1"/>
</dbReference>
<evidence type="ECO:0000256" key="7">
    <source>
        <dbReference type="ARBA" id="ARBA00023136"/>
    </source>
</evidence>
<dbReference type="Pfam" id="PF07714">
    <property type="entry name" value="PK_Tyr_Ser-Thr"/>
    <property type="match status" value="1"/>
</dbReference>
<dbReference type="InterPro" id="IPR001611">
    <property type="entry name" value="Leu-rich_rpt"/>
</dbReference>
<dbReference type="FunFam" id="1.10.510.10:FF:000095">
    <property type="entry name" value="protein STRUBBELIG-RECEPTOR FAMILY 8"/>
    <property type="match status" value="1"/>
</dbReference>
<reference evidence="13" key="1">
    <citation type="submission" date="2021-08" db="EMBL/GenBank/DDBJ databases">
        <title>WGS assembly of Ceratopteris richardii.</title>
        <authorList>
            <person name="Marchant D.B."/>
            <person name="Chen G."/>
            <person name="Jenkins J."/>
            <person name="Shu S."/>
            <person name="Leebens-Mack J."/>
            <person name="Grimwood J."/>
            <person name="Schmutz J."/>
            <person name="Soltis P."/>
            <person name="Soltis D."/>
            <person name="Chen Z.-H."/>
        </authorList>
    </citation>
    <scope>NUCLEOTIDE SEQUENCE</scope>
    <source>
        <strain evidence="13">Whitten #5841</strain>
        <tissue evidence="13">Leaf</tissue>
    </source>
</reference>
<dbReference type="Gene3D" id="3.80.10.10">
    <property type="entry name" value="Ribonuclease Inhibitor"/>
    <property type="match status" value="3"/>
</dbReference>
<evidence type="ECO:0000313" key="13">
    <source>
        <dbReference type="EMBL" id="KAH7290020.1"/>
    </source>
</evidence>
<dbReference type="Proteomes" id="UP000825935">
    <property type="component" value="Chromosome 30"/>
</dbReference>
<dbReference type="SUPFAM" id="SSF52058">
    <property type="entry name" value="L domain-like"/>
    <property type="match status" value="1"/>
</dbReference>
<sequence length="717" mass="78237">MLTMKPLTFFLAFSAILVLPTSSITNEDDVFALNVLFTAMGAAPTLDGWSGQGGDPCSDNWKGIVCVGPNITELNLSGLNLMGTLGYALDKLRSLMILDLSNNQIKGSLPFQLPLNIQKLLLANNQLIGVLPYSLTYMSKLTDLNISNNELNGNIPDVFQTSLTDLDLSYNNLTGPLPRSFAALSKLSTLHLQKNHLVGNIYILSDLPLKDLDLSNNNFTGDIPPKLSSLPSSGLASRCLFTLHNFLGVLWCRHCEKPYLGNGFNISSGTISALPPSPSPSGAESIVPMGAIIQEPLIGSADSEQGLSGGYIAGIVAALMIIILVAITVILFFMWKSKELAIKSKDACFLQGYLINTNTKFKHRSISDTATMKYMIPKGQKARDVDKTINSGISATIFNFGELQAGTNNFSQEKLIGEGASARVYKGTLKSGKVMAIKNIDTSAHMVPDKEFFDVLMGISRLRHANVVELVGYCTENGHRMLVYEYIDNGTLHEALHSEEDKNKLLTWNIRIKIALGAARALEYLHEICEPMVVHCNFKSSNILLDEDFTPRLSDCGLFALTYFGSQCQLPEQHVGSFGYSAPEFALSGVFSAKSDVYSFGVVMLELLTGRKPLDSSRPRAEQSLVCWAAPQLNDIDALSKIVDPSLKGIYPAKSLARFADVVALCVQAESDLRPPMSEVVQSLVHLVQRASVTRRQSGDELGLSQRYMERQDVGSE</sequence>
<keyword evidence="14" id="KW-1185">Reference proteome</keyword>
<keyword evidence="4 11" id="KW-0732">Signal</keyword>
<keyword evidence="3 10" id="KW-0812">Transmembrane</keyword>
<dbReference type="PANTHER" id="PTHR48007">
    <property type="entry name" value="LEUCINE-RICH REPEAT RECEPTOR-LIKE PROTEIN KINASE PXC1"/>
    <property type="match status" value="1"/>
</dbReference>
<evidence type="ECO:0000259" key="12">
    <source>
        <dbReference type="PROSITE" id="PS50011"/>
    </source>
</evidence>
<dbReference type="InterPro" id="IPR032675">
    <property type="entry name" value="LRR_dom_sf"/>
</dbReference>
<dbReference type="InterPro" id="IPR013210">
    <property type="entry name" value="LRR_N_plant-typ"/>
</dbReference>
<dbReference type="InterPro" id="IPR017441">
    <property type="entry name" value="Protein_kinase_ATP_BS"/>
</dbReference>
<dbReference type="GO" id="GO:0005524">
    <property type="term" value="F:ATP binding"/>
    <property type="evidence" value="ECO:0007669"/>
    <property type="project" value="UniProtKB-UniRule"/>
</dbReference>
<dbReference type="Pfam" id="PF00560">
    <property type="entry name" value="LRR_1"/>
    <property type="match status" value="2"/>
</dbReference>
<comment type="caution">
    <text evidence="13">The sequence shown here is derived from an EMBL/GenBank/DDBJ whole genome shotgun (WGS) entry which is preliminary data.</text>
</comment>
<dbReference type="GO" id="GO:0016020">
    <property type="term" value="C:membrane"/>
    <property type="evidence" value="ECO:0007669"/>
    <property type="project" value="UniProtKB-SubCell"/>
</dbReference>
<feature type="transmembrane region" description="Helical" evidence="10">
    <location>
        <begin position="311"/>
        <end position="335"/>
    </location>
</feature>
<dbReference type="OrthoDB" id="676979at2759"/>
<evidence type="ECO:0000256" key="11">
    <source>
        <dbReference type="SAM" id="SignalP"/>
    </source>
</evidence>
<evidence type="ECO:0000256" key="6">
    <source>
        <dbReference type="ARBA" id="ARBA00022989"/>
    </source>
</evidence>
<dbReference type="FunFam" id="3.30.200.20:FF:000125">
    <property type="entry name" value="Protein STRUBBELIG-RECEPTOR FAMILY 8"/>
    <property type="match status" value="1"/>
</dbReference>
<dbReference type="Gene3D" id="1.10.510.10">
    <property type="entry name" value="Transferase(Phosphotransferase) domain 1"/>
    <property type="match status" value="1"/>
</dbReference>
<dbReference type="InterPro" id="IPR046959">
    <property type="entry name" value="PRK1-6/SRF4-like"/>
</dbReference>
<evidence type="ECO:0000256" key="4">
    <source>
        <dbReference type="ARBA" id="ARBA00022729"/>
    </source>
</evidence>
<keyword evidence="5" id="KW-0677">Repeat</keyword>
<evidence type="ECO:0000256" key="2">
    <source>
        <dbReference type="ARBA" id="ARBA00022614"/>
    </source>
</evidence>
<dbReference type="Pfam" id="PF08263">
    <property type="entry name" value="LRRNT_2"/>
    <property type="match status" value="1"/>
</dbReference>
<protein>
    <recommendedName>
        <fullName evidence="12">Protein kinase domain-containing protein</fullName>
    </recommendedName>
</protein>
<feature type="signal peptide" evidence="11">
    <location>
        <begin position="1"/>
        <end position="23"/>
    </location>
</feature>
<dbReference type="OMA" id="DIFADHN"/>
<dbReference type="GO" id="GO:0004672">
    <property type="term" value="F:protein kinase activity"/>
    <property type="evidence" value="ECO:0007669"/>
    <property type="project" value="InterPro"/>
</dbReference>
<feature type="chain" id="PRO_5035935240" description="Protein kinase domain-containing protein" evidence="11">
    <location>
        <begin position="24"/>
        <end position="717"/>
    </location>
</feature>
<accession>A0A8T2R241</accession>
<comment type="subcellular location">
    <subcellularLocation>
        <location evidence="1">Membrane</location>
    </subcellularLocation>
</comment>